<sequence length="58" mass="6310">MYIGTGEESLLLKCLKPRARASRDAVLPVSAWPTFPQSSLVSCSSFSEGIKELVVLIK</sequence>
<dbReference type="Ensembl" id="ENSEAST00005009941.2">
    <property type="protein sequence ID" value="ENSEASP00005009133.1"/>
    <property type="gene ID" value="ENSEASG00005006537.2"/>
</dbReference>
<dbReference type="GeneTree" id="ENSGT00910000147592"/>
<proteinExistence type="predicted"/>
<dbReference type="Proteomes" id="UP000694387">
    <property type="component" value="Chromosome 25"/>
</dbReference>
<reference evidence="1" key="3">
    <citation type="submission" date="2025-09" db="UniProtKB">
        <authorList>
            <consortium name="Ensembl"/>
        </authorList>
    </citation>
    <scope>IDENTIFICATION</scope>
</reference>
<reference evidence="1 2" key="1">
    <citation type="journal article" date="2020" name="Nat. Commun.">
        <title>Donkey genomes provide new insights into domestication and selection for coat color.</title>
        <authorList>
            <person name="Wang"/>
            <person name="C."/>
            <person name="Li"/>
            <person name="H."/>
            <person name="Guo"/>
            <person name="Y."/>
            <person name="Huang"/>
            <person name="J."/>
            <person name="Sun"/>
            <person name="Y."/>
            <person name="Min"/>
            <person name="J."/>
            <person name="Wang"/>
            <person name="J."/>
            <person name="Fang"/>
            <person name="X."/>
            <person name="Zhao"/>
            <person name="Z."/>
            <person name="Wang"/>
            <person name="S."/>
            <person name="Zhang"/>
            <person name="Y."/>
            <person name="Liu"/>
            <person name="Q."/>
            <person name="Jiang"/>
            <person name="Q."/>
            <person name="Wang"/>
            <person name="X."/>
            <person name="Guo"/>
            <person name="Y."/>
            <person name="Yang"/>
            <person name="C."/>
            <person name="Wang"/>
            <person name="Y."/>
            <person name="Tian"/>
            <person name="F."/>
            <person name="Zhuang"/>
            <person name="G."/>
            <person name="Fan"/>
            <person name="Y."/>
            <person name="Gao"/>
            <person name="Q."/>
            <person name="Li"/>
            <person name="Y."/>
            <person name="Ju"/>
            <person name="Z."/>
            <person name="Li"/>
            <person name="J."/>
            <person name="Li"/>
            <person name="R."/>
            <person name="Hou"/>
            <person name="M."/>
            <person name="Yang"/>
            <person name="G."/>
            <person name="Liu"/>
            <person name="G."/>
            <person name="Liu"/>
            <person name="W."/>
            <person name="Guo"/>
            <person name="J."/>
            <person name="Pan"/>
            <person name="S."/>
            <person name="Fan"/>
            <person name="G."/>
            <person name="Zhang"/>
            <person name="W."/>
            <person name="Zhang"/>
            <person name="R."/>
            <person name="Yu"/>
            <person name="J."/>
            <person name="Zhang"/>
            <person name="X."/>
            <person name="Yin"/>
            <person name="Q."/>
            <person name="Ji"/>
            <person name="C."/>
            <person name="Jin"/>
            <person name="Y."/>
            <person name="Yue"/>
            <person name="G."/>
            <person name="Liu"/>
            <person name="M."/>
            <person name="Xu"/>
            <person name="J."/>
            <person name="Liu"/>
            <person name="S."/>
            <person name="Jordana"/>
            <person name="J."/>
            <person name="Noce"/>
            <person name="A."/>
            <person name="Amills"/>
            <person name="M."/>
            <person name="Wu"/>
            <person name="D.D."/>
            <person name="Li"/>
            <person name="S."/>
            <person name="Zhou"/>
            <person name="X. and Zhong"/>
            <person name="J."/>
        </authorList>
    </citation>
    <scope>NUCLEOTIDE SEQUENCE [LARGE SCALE GENOMIC DNA]</scope>
</reference>
<reference evidence="1" key="2">
    <citation type="submission" date="2025-08" db="UniProtKB">
        <authorList>
            <consortium name="Ensembl"/>
        </authorList>
    </citation>
    <scope>IDENTIFICATION</scope>
</reference>
<keyword evidence="2" id="KW-1185">Reference proteome</keyword>
<accession>A0A8C4LIC1</accession>
<dbReference type="AlphaFoldDB" id="A0A8C4LIC1"/>
<name>A0A8C4LIC1_EQUAS</name>
<dbReference type="OMA" id="CLKPRTG"/>
<protein>
    <submittedName>
        <fullName evidence="1">Uncharacterized protein</fullName>
    </submittedName>
</protein>
<organism evidence="1 2">
    <name type="scientific">Equus asinus</name>
    <name type="common">Donkey</name>
    <name type="synonym">Equus africanus asinus</name>
    <dbReference type="NCBI Taxonomy" id="9793"/>
    <lineage>
        <taxon>Eukaryota</taxon>
        <taxon>Metazoa</taxon>
        <taxon>Chordata</taxon>
        <taxon>Craniata</taxon>
        <taxon>Vertebrata</taxon>
        <taxon>Euteleostomi</taxon>
        <taxon>Mammalia</taxon>
        <taxon>Eutheria</taxon>
        <taxon>Laurasiatheria</taxon>
        <taxon>Perissodactyla</taxon>
        <taxon>Equidae</taxon>
        <taxon>Equus</taxon>
    </lineage>
</organism>
<evidence type="ECO:0000313" key="2">
    <source>
        <dbReference type="Proteomes" id="UP000694387"/>
    </source>
</evidence>
<evidence type="ECO:0000313" key="1">
    <source>
        <dbReference type="Ensembl" id="ENSEASP00005009133.1"/>
    </source>
</evidence>